<organism evidence="2 3">
    <name type="scientific">Hebeloma cylindrosporum</name>
    <dbReference type="NCBI Taxonomy" id="76867"/>
    <lineage>
        <taxon>Eukaryota</taxon>
        <taxon>Fungi</taxon>
        <taxon>Dikarya</taxon>
        <taxon>Basidiomycota</taxon>
        <taxon>Agaricomycotina</taxon>
        <taxon>Agaricomycetes</taxon>
        <taxon>Agaricomycetidae</taxon>
        <taxon>Agaricales</taxon>
        <taxon>Agaricineae</taxon>
        <taxon>Hymenogastraceae</taxon>
        <taxon>Hebeloma</taxon>
    </lineage>
</organism>
<reference evidence="3" key="2">
    <citation type="submission" date="2015-01" db="EMBL/GenBank/DDBJ databases">
        <title>Evolutionary Origins and Diversification of the Mycorrhizal Mutualists.</title>
        <authorList>
            <consortium name="DOE Joint Genome Institute"/>
            <consortium name="Mycorrhizal Genomics Consortium"/>
            <person name="Kohler A."/>
            <person name="Kuo A."/>
            <person name="Nagy L.G."/>
            <person name="Floudas D."/>
            <person name="Copeland A."/>
            <person name="Barry K.W."/>
            <person name="Cichocki N."/>
            <person name="Veneault-Fourrey C."/>
            <person name="LaButti K."/>
            <person name="Lindquist E.A."/>
            <person name="Lipzen A."/>
            <person name="Lundell T."/>
            <person name="Morin E."/>
            <person name="Murat C."/>
            <person name="Riley R."/>
            <person name="Ohm R."/>
            <person name="Sun H."/>
            <person name="Tunlid A."/>
            <person name="Henrissat B."/>
            <person name="Grigoriev I.V."/>
            <person name="Hibbett D.S."/>
            <person name="Martin F."/>
        </authorList>
    </citation>
    <scope>NUCLEOTIDE SEQUENCE [LARGE SCALE GENOMIC DNA]</scope>
    <source>
        <strain evidence="3">h7</strain>
    </source>
</reference>
<reference evidence="2 3" key="1">
    <citation type="submission" date="2014-04" db="EMBL/GenBank/DDBJ databases">
        <authorList>
            <consortium name="DOE Joint Genome Institute"/>
            <person name="Kuo A."/>
            <person name="Gay G."/>
            <person name="Dore J."/>
            <person name="Kohler A."/>
            <person name="Nagy L.G."/>
            <person name="Floudas D."/>
            <person name="Copeland A."/>
            <person name="Barry K.W."/>
            <person name="Cichocki N."/>
            <person name="Veneault-Fourrey C."/>
            <person name="LaButti K."/>
            <person name="Lindquist E.A."/>
            <person name="Lipzen A."/>
            <person name="Lundell T."/>
            <person name="Morin E."/>
            <person name="Murat C."/>
            <person name="Sun H."/>
            <person name="Tunlid A."/>
            <person name="Henrissat B."/>
            <person name="Grigoriev I.V."/>
            <person name="Hibbett D.S."/>
            <person name="Martin F."/>
            <person name="Nordberg H.P."/>
            <person name="Cantor M.N."/>
            <person name="Hua S.X."/>
        </authorList>
    </citation>
    <scope>NUCLEOTIDE SEQUENCE [LARGE SCALE GENOMIC DNA]</scope>
    <source>
        <strain evidence="3">h7</strain>
    </source>
</reference>
<keyword evidence="3" id="KW-1185">Reference proteome</keyword>
<feature type="compositionally biased region" description="Polar residues" evidence="1">
    <location>
        <begin position="1"/>
        <end position="29"/>
    </location>
</feature>
<dbReference type="AlphaFoldDB" id="A0A0C3BHN5"/>
<dbReference type="EMBL" id="KN831807">
    <property type="protein sequence ID" value="KIM36230.1"/>
    <property type="molecule type" value="Genomic_DNA"/>
</dbReference>
<evidence type="ECO:0000256" key="1">
    <source>
        <dbReference type="SAM" id="MobiDB-lite"/>
    </source>
</evidence>
<name>A0A0C3BHN5_HEBCY</name>
<feature type="region of interest" description="Disordered" evidence="1">
    <location>
        <begin position="1"/>
        <end position="32"/>
    </location>
</feature>
<evidence type="ECO:0000313" key="3">
    <source>
        <dbReference type="Proteomes" id="UP000053424"/>
    </source>
</evidence>
<sequence>MSGGRQNMAQATSKVELHSSAQSGKSNKAGTIDQLAFDETTIVRAKNKRFPKRRKRNETCDENRCEQEYLRAWRVCTTFVESGPQRF</sequence>
<protein>
    <submittedName>
        <fullName evidence="2">Uncharacterized protein</fullName>
    </submittedName>
</protein>
<dbReference type="Proteomes" id="UP000053424">
    <property type="component" value="Unassembled WGS sequence"/>
</dbReference>
<accession>A0A0C3BHN5</accession>
<evidence type="ECO:0000313" key="2">
    <source>
        <dbReference type="EMBL" id="KIM36230.1"/>
    </source>
</evidence>
<gene>
    <name evidence="2" type="ORF">M413DRAFT_318976</name>
</gene>
<dbReference type="HOGENOM" id="CLU_2483616_0_0_1"/>
<proteinExistence type="predicted"/>